<reference evidence="2" key="1">
    <citation type="submission" date="2022-09" db="EMBL/GenBank/DDBJ databases">
        <title>Rhodovastum sp. nov. RN2-1 isolated from soil in Seongnam, South Korea.</title>
        <authorList>
            <person name="Le N.T."/>
        </authorList>
    </citation>
    <scope>NUCLEOTIDE SEQUENCE</scope>
    <source>
        <strain evidence="2">RN2-1</strain>
    </source>
</reference>
<dbReference type="Proteomes" id="UP001165679">
    <property type="component" value="Unassembled WGS sequence"/>
</dbReference>
<keyword evidence="3" id="KW-1185">Reference proteome</keyword>
<gene>
    <name evidence="2" type="ORF">OL599_07565</name>
</gene>
<dbReference type="SUPFAM" id="SSF55298">
    <property type="entry name" value="YjgF-like"/>
    <property type="match status" value="1"/>
</dbReference>
<reference evidence="2" key="2">
    <citation type="submission" date="2022-10" db="EMBL/GenBank/DDBJ databases">
        <authorList>
            <person name="Trinh H.N."/>
        </authorList>
    </citation>
    <scope>NUCLEOTIDE SEQUENCE</scope>
    <source>
        <strain evidence="2">RN2-1</strain>
    </source>
</reference>
<dbReference type="InterPro" id="IPR013813">
    <property type="entry name" value="Endoribo_LPSP/chorism_mut-like"/>
</dbReference>
<evidence type="ECO:0000313" key="3">
    <source>
        <dbReference type="Proteomes" id="UP001165679"/>
    </source>
</evidence>
<dbReference type="RefSeq" id="WP_264713071.1">
    <property type="nucleotide sequence ID" value="NZ_JAPDNT010000003.1"/>
</dbReference>
<organism evidence="2 3">
    <name type="scientific">Limobrevibacterium gyesilva</name>
    <dbReference type="NCBI Taxonomy" id="2991712"/>
    <lineage>
        <taxon>Bacteria</taxon>
        <taxon>Pseudomonadati</taxon>
        <taxon>Pseudomonadota</taxon>
        <taxon>Alphaproteobacteria</taxon>
        <taxon>Acetobacterales</taxon>
        <taxon>Acetobacteraceae</taxon>
        <taxon>Limobrevibacterium</taxon>
    </lineage>
</organism>
<name>A0AA42CD52_9PROT</name>
<dbReference type="InterPro" id="IPR035959">
    <property type="entry name" value="RutC-like_sf"/>
</dbReference>
<comment type="caution">
    <text evidence="2">The sequence shown here is derived from an EMBL/GenBank/DDBJ whole genome shotgun (WGS) entry which is preliminary data.</text>
</comment>
<dbReference type="CDD" id="cd02199">
    <property type="entry name" value="YjgF_YER057c_UK114_like_1"/>
    <property type="match status" value="1"/>
</dbReference>
<dbReference type="PANTHER" id="PTHR43760">
    <property type="entry name" value="ENDORIBONUCLEASE-RELATED"/>
    <property type="match status" value="1"/>
</dbReference>
<dbReference type="AlphaFoldDB" id="A0AA42CD52"/>
<proteinExistence type="predicted"/>
<evidence type="ECO:0000313" key="2">
    <source>
        <dbReference type="EMBL" id="MCW3474438.1"/>
    </source>
</evidence>
<feature type="domain" description="Endoribonuclease L-PSP/chorismate mutase-like" evidence="1">
    <location>
        <begin position="7"/>
        <end position="144"/>
    </location>
</feature>
<accession>A0AA42CD52</accession>
<dbReference type="EMBL" id="JAPDNT010000003">
    <property type="protein sequence ID" value="MCW3474438.1"/>
    <property type="molecule type" value="Genomic_DNA"/>
</dbReference>
<dbReference type="PANTHER" id="PTHR43760:SF1">
    <property type="entry name" value="ENDORIBONUCLEASE L-PSP_CHORISMATE MUTASE-LIKE DOMAIN-CONTAINING PROTEIN"/>
    <property type="match status" value="1"/>
</dbReference>
<evidence type="ECO:0000259" key="1">
    <source>
        <dbReference type="Pfam" id="PF14588"/>
    </source>
</evidence>
<dbReference type="Gene3D" id="3.30.1330.40">
    <property type="entry name" value="RutC-like"/>
    <property type="match status" value="1"/>
</dbReference>
<protein>
    <submittedName>
        <fullName evidence="2">RidA family protein</fullName>
    </submittedName>
</protein>
<dbReference type="Pfam" id="PF14588">
    <property type="entry name" value="YjgF_endoribonc"/>
    <property type="match status" value="1"/>
</dbReference>
<sequence length="155" mass="15869">MAGKIDARLAELGITLPTPMAPIANYVPYVVTGNLVVVSGQVPAVDGKIAVTGKVAAGLSIEQGQAAARQCFINVLVHLKAACNGDLDRVQQVVRLGGFVASPPDFTQHAQVMNGASDLAVAVFGDAGRHARSTIGVPALPADAAVEVEGMFRIA</sequence>